<dbReference type="InterPro" id="IPR009057">
    <property type="entry name" value="Homeodomain-like_sf"/>
</dbReference>
<dbReference type="GO" id="GO:0003700">
    <property type="term" value="F:DNA-binding transcription factor activity"/>
    <property type="evidence" value="ECO:0007669"/>
    <property type="project" value="TreeGrafter"/>
</dbReference>
<reference evidence="4 5" key="1">
    <citation type="journal article" date="2004" name="Syst. Appl. Microbiol.">
        <title>Cryptoendolithic actinomycetes from antarctic sandstone rock samples: Micromonospora endolithica sp. nov. and two isolates related to Micromonospora coerulea Jensen 1932.</title>
        <authorList>
            <person name="Hirsch P."/>
            <person name="Mevs U."/>
            <person name="Kroppenstedt R.M."/>
            <person name="Schumann P."/>
            <person name="Stackebrandt E."/>
        </authorList>
    </citation>
    <scope>NUCLEOTIDE SEQUENCE [LARGE SCALE GENOMIC DNA]</scope>
    <source>
        <strain evidence="4 5">JCM 12677</strain>
    </source>
</reference>
<evidence type="ECO:0000313" key="4">
    <source>
        <dbReference type="EMBL" id="RKN38237.1"/>
    </source>
</evidence>
<evidence type="ECO:0000256" key="2">
    <source>
        <dbReference type="ARBA" id="ARBA00023125"/>
    </source>
</evidence>
<dbReference type="PANTHER" id="PTHR30055">
    <property type="entry name" value="HTH-TYPE TRANSCRIPTIONAL REGULATOR RUTR"/>
    <property type="match status" value="1"/>
</dbReference>
<dbReference type="AlphaFoldDB" id="A0A3A9YSG8"/>
<organism evidence="4 5">
    <name type="scientific">Micromonospora endolithica</name>
    <dbReference type="NCBI Taxonomy" id="230091"/>
    <lineage>
        <taxon>Bacteria</taxon>
        <taxon>Bacillati</taxon>
        <taxon>Actinomycetota</taxon>
        <taxon>Actinomycetes</taxon>
        <taxon>Micromonosporales</taxon>
        <taxon>Micromonosporaceae</taxon>
        <taxon>Micromonospora</taxon>
    </lineage>
</organism>
<keyword evidence="2" id="KW-0238">DNA-binding</keyword>
<dbReference type="SUPFAM" id="SSF46689">
    <property type="entry name" value="Homeodomain-like"/>
    <property type="match status" value="1"/>
</dbReference>
<dbReference type="Gene3D" id="1.10.357.10">
    <property type="entry name" value="Tetracycline Repressor, domain 2"/>
    <property type="match status" value="1"/>
</dbReference>
<keyword evidence="1" id="KW-0805">Transcription regulation</keyword>
<keyword evidence="3" id="KW-0804">Transcription</keyword>
<protein>
    <submittedName>
        <fullName evidence="4">TetR/AcrR family transcriptional regulator</fullName>
    </submittedName>
</protein>
<dbReference type="GO" id="GO:0000976">
    <property type="term" value="F:transcription cis-regulatory region binding"/>
    <property type="evidence" value="ECO:0007669"/>
    <property type="project" value="TreeGrafter"/>
</dbReference>
<dbReference type="RefSeq" id="WP_120733133.1">
    <property type="nucleotide sequence ID" value="NZ_RBAK01000022.1"/>
</dbReference>
<sequence>MRVSIDAVVDAGARVLARDRAAPLSAVAQAASISRATLHRMYPNRDVLVEAIVERACREARAVFDLVDMAHSPVPDAIRDLVRRLMPIAHLWALAINEPLMDQVPRFAEDAAELEQRLVELMRRGQRDGVLRTDQSARWMTFFFGMALTAAHHAVASGFLAPREAPDLVVSSVLHGISGSPAP</sequence>
<dbReference type="Proteomes" id="UP000281726">
    <property type="component" value="Unassembled WGS sequence"/>
</dbReference>
<gene>
    <name evidence="4" type="ORF">D7223_31325</name>
</gene>
<keyword evidence="5" id="KW-1185">Reference proteome</keyword>
<dbReference type="InterPro" id="IPR050109">
    <property type="entry name" value="HTH-type_TetR-like_transc_reg"/>
</dbReference>
<dbReference type="InterPro" id="IPR036271">
    <property type="entry name" value="Tet_transcr_reg_TetR-rel_C_sf"/>
</dbReference>
<comment type="caution">
    <text evidence="4">The sequence shown here is derived from an EMBL/GenBank/DDBJ whole genome shotgun (WGS) entry which is preliminary data.</text>
</comment>
<proteinExistence type="predicted"/>
<evidence type="ECO:0000256" key="3">
    <source>
        <dbReference type="ARBA" id="ARBA00023163"/>
    </source>
</evidence>
<evidence type="ECO:0000256" key="1">
    <source>
        <dbReference type="ARBA" id="ARBA00023015"/>
    </source>
</evidence>
<name>A0A3A9YSG8_9ACTN</name>
<evidence type="ECO:0000313" key="5">
    <source>
        <dbReference type="Proteomes" id="UP000281726"/>
    </source>
</evidence>
<dbReference type="OrthoDB" id="3570708at2"/>
<dbReference type="PANTHER" id="PTHR30055:SF234">
    <property type="entry name" value="HTH-TYPE TRANSCRIPTIONAL REGULATOR BETI"/>
    <property type="match status" value="1"/>
</dbReference>
<accession>A0A3A9YSG8</accession>
<dbReference type="SUPFAM" id="SSF48498">
    <property type="entry name" value="Tetracyclin repressor-like, C-terminal domain"/>
    <property type="match status" value="1"/>
</dbReference>
<dbReference type="EMBL" id="RBAK01000022">
    <property type="protein sequence ID" value="RKN38237.1"/>
    <property type="molecule type" value="Genomic_DNA"/>
</dbReference>